<comment type="caution">
    <text evidence="2">The sequence shown here is derived from an EMBL/GenBank/DDBJ whole genome shotgun (WGS) entry which is preliminary data.</text>
</comment>
<dbReference type="Proteomes" id="UP000494265">
    <property type="component" value="Unassembled WGS sequence"/>
</dbReference>
<gene>
    <name evidence="2" type="ORF">SY212_19800</name>
</gene>
<evidence type="ECO:0000313" key="2">
    <source>
        <dbReference type="EMBL" id="GET06950.1"/>
    </source>
</evidence>
<reference evidence="2" key="1">
    <citation type="submission" date="2019-10" db="EMBL/GenBank/DDBJ databases">
        <title>Lactobacillus agilis SY212 Whole Genome Sequencing Project.</title>
        <authorList>
            <person name="Suzuki S."/>
            <person name="Endo A."/>
            <person name="Maeno S."/>
            <person name="Shiwa Y."/>
            <person name="Matsutani M."/>
            <person name="Kajikawa A."/>
        </authorList>
    </citation>
    <scope>NUCLEOTIDE SEQUENCE</scope>
    <source>
        <strain evidence="2">SY212</strain>
    </source>
</reference>
<dbReference type="RefSeq" id="WP_172585141.1">
    <property type="nucleotide sequence ID" value="NZ_BLAM01000191.1"/>
</dbReference>
<organism evidence="2">
    <name type="scientific">Ligilactobacillus agilis</name>
    <dbReference type="NCBI Taxonomy" id="1601"/>
    <lineage>
        <taxon>Bacteria</taxon>
        <taxon>Bacillati</taxon>
        <taxon>Bacillota</taxon>
        <taxon>Bacilli</taxon>
        <taxon>Lactobacillales</taxon>
        <taxon>Lactobacillaceae</taxon>
        <taxon>Ligilactobacillus</taxon>
    </lineage>
</organism>
<name>A0A6F9XP60_9LACO</name>
<evidence type="ECO:0000256" key="1">
    <source>
        <dbReference type="SAM" id="MobiDB-lite"/>
    </source>
</evidence>
<sequence length="409" mass="46884">MFFETVIKNTNISSAAKLLYVLYAQRQECSIHYAQKGNHTYIDNHGAFIYFDNATAAAYLNVSKRQISRFRNELVKEKLIKINMNGSRDYKIYVTMPKESTPSTKIDSAVIQDDKYVTLPTTDMSPKYISSNSLNISNESYVTEDTINTVPVKEFDNLQKQHNMQTPNTDFDFKHMAFESLLNKATQTLGSKTVIQIERLSNSDYTKAKLIIDTIYKAKAQVTKRLLASSSWKNYQAATQFEVNYLLKQGLSTALLNIAETLYNNPQSINNFERFLYAFIRNYIASSIRDYIYKEYELTNSQIVDLAEITDFSNGKLKEKFLTKITAITGKIFGTQKQNETPAKRTNKQQTQRKTRVIVQKESLPTWMKPGYQEQNTPNDPDKSKKIKELLAKINNKKTPVAADNLATN</sequence>
<proteinExistence type="predicted"/>
<dbReference type="EMBL" id="BLAM01000191">
    <property type="protein sequence ID" value="GET06950.1"/>
    <property type="molecule type" value="Genomic_DNA"/>
</dbReference>
<accession>A0A6F9XP60</accession>
<evidence type="ECO:0008006" key="3">
    <source>
        <dbReference type="Google" id="ProtNLM"/>
    </source>
</evidence>
<protein>
    <recommendedName>
        <fullName evidence="3">Replication protein</fullName>
    </recommendedName>
</protein>
<dbReference type="AlphaFoldDB" id="A0A6F9XP60"/>
<feature type="compositionally biased region" description="Basic residues" evidence="1">
    <location>
        <begin position="345"/>
        <end position="356"/>
    </location>
</feature>
<feature type="region of interest" description="Disordered" evidence="1">
    <location>
        <begin position="336"/>
        <end position="356"/>
    </location>
</feature>